<dbReference type="InterPro" id="IPR003256">
    <property type="entry name" value="Ribosomal_uL24"/>
</dbReference>
<dbReference type="GO" id="GO:1990904">
    <property type="term" value="C:ribonucleoprotein complex"/>
    <property type="evidence" value="ECO:0007669"/>
    <property type="project" value="UniProtKB-KW"/>
</dbReference>
<accession>A0A5C1QKA7</accession>
<protein>
    <recommendedName>
        <fullName evidence="4 5">Large ribosomal subunit protein uL24</fullName>
    </recommendedName>
</protein>
<dbReference type="HAMAP" id="MF_01326_B">
    <property type="entry name" value="Ribosomal_uL24_B"/>
    <property type="match status" value="1"/>
</dbReference>
<dbReference type="EMBL" id="CP036150">
    <property type="protein sequence ID" value="QEN08553.1"/>
    <property type="molecule type" value="Genomic_DNA"/>
</dbReference>
<evidence type="ECO:0000256" key="1">
    <source>
        <dbReference type="ARBA" id="ARBA00010618"/>
    </source>
</evidence>
<evidence type="ECO:0000313" key="8">
    <source>
        <dbReference type="Proteomes" id="UP000324209"/>
    </source>
</evidence>
<keyword evidence="5" id="KW-0694">RNA-binding</keyword>
<reference evidence="7 8" key="1">
    <citation type="submission" date="2019-02" db="EMBL/GenBank/DDBJ databases">
        <title>Complete Genome Sequence and Methylome Analysis of free living Spirochaetas.</title>
        <authorList>
            <person name="Fomenkov A."/>
            <person name="Dubinina G."/>
            <person name="Leshcheva N."/>
            <person name="Mikheeva N."/>
            <person name="Grabovich M."/>
            <person name="Vincze T."/>
            <person name="Roberts R.J."/>
        </authorList>
    </citation>
    <scope>NUCLEOTIDE SEQUENCE [LARGE SCALE GENOMIC DNA]</scope>
    <source>
        <strain evidence="7 8">K2</strain>
    </source>
</reference>
<evidence type="ECO:0000256" key="2">
    <source>
        <dbReference type="ARBA" id="ARBA00022980"/>
    </source>
</evidence>
<dbReference type="InterPro" id="IPR014722">
    <property type="entry name" value="Rib_uL2_dom2"/>
</dbReference>
<evidence type="ECO:0000256" key="5">
    <source>
        <dbReference type="HAMAP-Rule" id="MF_01326"/>
    </source>
</evidence>
<dbReference type="Pfam" id="PF17136">
    <property type="entry name" value="ribosomal_L24"/>
    <property type="match status" value="1"/>
</dbReference>
<evidence type="ECO:0000313" key="7">
    <source>
        <dbReference type="EMBL" id="QEN08553.1"/>
    </source>
</evidence>
<dbReference type="GO" id="GO:0019843">
    <property type="term" value="F:rRNA binding"/>
    <property type="evidence" value="ECO:0007669"/>
    <property type="project" value="UniProtKB-UniRule"/>
</dbReference>
<organism evidence="7 8">
    <name type="scientific">Oceanispirochaeta crateris</name>
    <dbReference type="NCBI Taxonomy" id="2518645"/>
    <lineage>
        <taxon>Bacteria</taxon>
        <taxon>Pseudomonadati</taxon>
        <taxon>Spirochaetota</taxon>
        <taxon>Spirochaetia</taxon>
        <taxon>Spirochaetales</taxon>
        <taxon>Spirochaetaceae</taxon>
        <taxon>Oceanispirochaeta</taxon>
    </lineage>
</organism>
<dbReference type="InterPro" id="IPR057264">
    <property type="entry name" value="Ribosomal_uL24_C"/>
</dbReference>
<dbReference type="InterPro" id="IPR005824">
    <property type="entry name" value="KOW"/>
</dbReference>
<keyword evidence="8" id="KW-1185">Reference proteome</keyword>
<proteinExistence type="inferred from homology"/>
<comment type="subunit">
    <text evidence="5">Part of the 50S ribosomal subunit.</text>
</comment>
<dbReference type="Proteomes" id="UP000324209">
    <property type="component" value="Chromosome"/>
</dbReference>
<dbReference type="NCBIfam" id="TIGR01079">
    <property type="entry name" value="rplX_bact"/>
    <property type="match status" value="1"/>
</dbReference>
<evidence type="ECO:0000256" key="3">
    <source>
        <dbReference type="ARBA" id="ARBA00023274"/>
    </source>
</evidence>
<dbReference type="GO" id="GO:0003735">
    <property type="term" value="F:structural constituent of ribosome"/>
    <property type="evidence" value="ECO:0007669"/>
    <property type="project" value="InterPro"/>
</dbReference>
<dbReference type="GO" id="GO:0005840">
    <property type="term" value="C:ribosome"/>
    <property type="evidence" value="ECO:0007669"/>
    <property type="project" value="UniProtKB-KW"/>
</dbReference>
<keyword evidence="3 5" id="KW-0687">Ribonucleoprotein</keyword>
<keyword evidence="2 5" id="KW-0689">Ribosomal protein</keyword>
<dbReference type="KEGG" id="ock:EXM22_11355"/>
<dbReference type="OrthoDB" id="9807419at2"/>
<comment type="function">
    <text evidence="5">One of the proteins that surrounds the polypeptide exit tunnel on the outside of the subunit.</text>
</comment>
<sequence length="105" mass="11375">MADVKYKIKKGDQVKIIAGKDSGKIGRVLKIQRENGRAIIEGLNMVKKTVKPKAQGEKGNIIEIEAAIDLSNVQVLCKKCGPTRVGVKIDGDSKVRICKKCGEAL</sequence>
<evidence type="ECO:0000259" key="6">
    <source>
        <dbReference type="SMART" id="SM00739"/>
    </source>
</evidence>
<dbReference type="AlphaFoldDB" id="A0A5C1QKA7"/>
<comment type="similarity">
    <text evidence="1 5">Belongs to the universal ribosomal protein uL24 family.</text>
</comment>
<dbReference type="GO" id="GO:0006412">
    <property type="term" value="P:translation"/>
    <property type="evidence" value="ECO:0007669"/>
    <property type="project" value="UniProtKB-UniRule"/>
</dbReference>
<gene>
    <name evidence="5" type="primary">rplX</name>
    <name evidence="7" type="ORF">EXM22_11355</name>
</gene>
<dbReference type="Gene3D" id="2.30.30.30">
    <property type="match status" value="1"/>
</dbReference>
<dbReference type="PANTHER" id="PTHR12903">
    <property type="entry name" value="MITOCHONDRIAL RIBOSOMAL PROTEIN L24"/>
    <property type="match status" value="1"/>
</dbReference>
<dbReference type="SUPFAM" id="SSF50104">
    <property type="entry name" value="Translation proteins SH3-like domain"/>
    <property type="match status" value="1"/>
</dbReference>
<comment type="function">
    <text evidence="5">One of two assembly initiator proteins, it binds directly to the 5'-end of the 23S rRNA, where it nucleates assembly of the 50S subunit.</text>
</comment>
<dbReference type="SMART" id="SM00739">
    <property type="entry name" value="KOW"/>
    <property type="match status" value="1"/>
</dbReference>
<dbReference type="Pfam" id="PF00467">
    <property type="entry name" value="KOW"/>
    <property type="match status" value="1"/>
</dbReference>
<dbReference type="CDD" id="cd06089">
    <property type="entry name" value="KOW_RPL26"/>
    <property type="match status" value="1"/>
</dbReference>
<dbReference type="RefSeq" id="WP_149486634.1">
    <property type="nucleotide sequence ID" value="NZ_CP036150.1"/>
</dbReference>
<dbReference type="InterPro" id="IPR041988">
    <property type="entry name" value="Ribosomal_uL24_KOW"/>
</dbReference>
<feature type="domain" description="KOW" evidence="6">
    <location>
        <begin position="7"/>
        <end position="34"/>
    </location>
</feature>
<name>A0A5C1QKA7_9SPIO</name>
<dbReference type="InterPro" id="IPR008991">
    <property type="entry name" value="Translation_prot_SH3-like_sf"/>
</dbReference>
<evidence type="ECO:0000256" key="4">
    <source>
        <dbReference type="ARBA" id="ARBA00035206"/>
    </source>
</evidence>
<keyword evidence="5" id="KW-0699">rRNA-binding</keyword>